<protein>
    <submittedName>
        <fullName evidence="1">Uncharacterized protein</fullName>
    </submittedName>
</protein>
<dbReference type="Proteomes" id="UP000029448">
    <property type="component" value="Unassembled WGS sequence"/>
</dbReference>
<evidence type="ECO:0000313" key="1">
    <source>
        <dbReference type="EMBL" id="KGB20986.1"/>
    </source>
</evidence>
<organism evidence="1 2">
    <name type="scientific">Acetobacter tropicalis</name>
    <dbReference type="NCBI Taxonomy" id="104102"/>
    <lineage>
        <taxon>Bacteria</taxon>
        <taxon>Pseudomonadati</taxon>
        <taxon>Pseudomonadota</taxon>
        <taxon>Alphaproteobacteria</taxon>
        <taxon>Acetobacterales</taxon>
        <taxon>Acetobacteraceae</taxon>
        <taxon>Acetobacter</taxon>
    </lineage>
</organism>
<dbReference type="PATRIC" id="fig|104102.7.peg.3307"/>
<comment type="caution">
    <text evidence="1">The sequence shown here is derived from an EMBL/GenBank/DDBJ whole genome shotgun (WGS) entry which is preliminary data.</text>
</comment>
<gene>
    <name evidence="1" type="ORF">AtDm6_3351</name>
</gene>
<dbReference type="EMBL" id="JOKM01000106">
    <property type="protein sequence ID" value="KGB20986.1"/>
    <property type="molecule type" value="Genomic_DNA"/>
</dbReference>
<reference evidence="1 2" key="1">
    <citation type="submission" date="2014-06" db="EMBL/GenBank/DDBJ databases">
        <title>Functional and comparative genomic analyses of the Drosophila gut microbiota identify candidate symbiosis factors.</title>
        <authorList>
            <person name="Newell P.D."/>
            <person name="Chaston J.M."/>
            <person name="Douglas A.E."/>
        </authorList>
    </citation>
    <scope>NUCLEOTIDE SEQUENCE [LARGE SCALE GENOMIC DNA]</scope>
    <source>
        <strain evidence="1 2">DmCS_006</strain>
    </source>
</reference>
<name>A0A094ZED3_9PROT</name>
<accession>A0A094ZED3</accession>
<proteinExistence type="predicted"/>
<sequence>MSMSKKQKEALEALEDAYKDTIKLIKNAKPDDQVALLSTAAIVNPSGFSSAGMHTLGTFNALITAAGQSLVQVVMMAPDDERDRVLFRVMVIIAETVRRKRKGNETPVTSAYIDKVKSLILLPDYSACPDTKLH</sequence>
<evidence type="ECO:0000313" key="2">
    <source>
        <dbReference type="Proteomes" id="UP000029448"/>
    </source>
</evidence>
<keyword evidence="2" id="KW-1185">Reference proteome</keyword>
<dbReference type="STRING" id="104102.AtDm6_3351"/>
<dbReference type="AlphaFoldDB" id="A0A094ZED3"/>